<dbReference type="CDD" id="cd00431">
    <property type="entry name" value="cysteine_hydrolases"/>
    <property type="match status" value="1"/>
</dbReference>
<evidence type="ECO:0000313" key="3">
    <source>
        <dbReference type="EMBL" id="BBX70118.1"/>
    </source>
</evidence>
<dbReference type="RefSeq" id="WP_163723460.1">
    <property type="nucleotide sequence ID" value="NZ_AP022574.1"/>
</dbReference>
<dbReference type="Pfam" id="PF00857">
    <property type="entry name" value="Isochorismatase"/>
    <property type="match status" value="1"/>
</dbReference>
<keyword evidence="4" id="KW-1185">Reference proteome</keyword>
<evidence type="ECO:0000259" key="2">
    <source>
        <dbReference type="Pfam" id="PF00857"/>
    </source>
</evidence>
<dbReference type="GO" id="GO:0016787">
    <property type="term" value="F:hydrolase activity"/>
    <property type="evidence" value="ECO:0007669"/>
    <property type="project" value="UniProtKB-KW"/>
</dbReference>
<sequence length="229" mass="24165">MTPIPVAAEPAPFPLVAGKTALIVIDMQRDFLLPGGFGESLGNDVERLRTVVPPLSALLGAARAAGIMVIHTREGHRPDLSDCPPAKLRRGAPSKRIGDPGTYGRILIRGEYGHDIIDELAPVEGEVVIDKPGKGAFYGTDLSDVLNGAGITQLLITGVTTEVCVHTTTREANDRGYECLVVSDCVGSYFPDFHRVGLQMVTAQGGIFGWVADSAAVIPALHQLTTTAA</sequence>
<dbReference type="KEGG" id="mpsc:MPSYJ_35790"/>
<dbReference type="Gene3D" id="3.40.50.850">
    <property type="entry name" value="Isochorismatase-like"/>
    <property type="match status" value="1"/>
</dbReference>
<dbReference type="EMBL" id="AP022574">
    <property type="protein sequence ID" value="BBX70118.1"/>
    <property type="molecule type" value="Genomic_DNA"/>
</dbReference>
<dbReference type="Proteomes" id="UP000466514">
    <property type="component" value="Chromosome"/>
</dbReference>
<dbReference type="PANTHER" id="PTHR43540">
    <property type="entry name" value="PEROXYUREIDOACRYLATE/UREIDOACRYLATE AMIDOHYDROLASE-RELATED"/>
    <property type="match status" value="1"/>
</dbReference>
<accession>A0A7I7MCX7</accession>
<evidence type="ECO:0000313" key="4">
    <source>
        <dbReference type="Proteomes" id="UP000466514"/>
    </source>
</evidence>
<organism evidence="3 4">
    <name type="scientific">Mycolicibacterium psychrotolerans</name>
    <dbReference type="NCBI Taxonomy" id="216929"/>
    <lineage>
        <taxon>Bacteria</taxon>
        <taxon>Bacillati</taxon>
        <taxon>Actinomycetota</taxon>
        <taxon>Actinomycetes</taxon>
        <taxon>Mycobacteriales</taxon>
        <taxon>Mycobacteriaceae</taxon>
        <taxon>Mycolicibacterium</taxon>
    </lineage>
</organism>
<dbReference type="SUPFAM" id="SSF52499">
    <property type="entry name" value="Isochorismatase-like hydrolases"/>
    <property type="match status" value="1"/>
</dbReference>
<dbReference type="InterPro" id="IPR000868">
    <property type="entry name" value="Isochorismatase-like_dom"/>
</dbReference>
<protein>
    <recommendedName>
        <fullName evidence="2">Isochorismatase-like domain-containing protein</fullName>
    </recommendedName>
</protein>
<dbReference type="InterPro" id="IPR036380">
    <property type="entry name" value="Isochorismatase-like_sf"/>
</dbReference>
<feature type="domain" description="Isochorismatase-like" evidence="2">
    <location>
        <begin position="20"/>
        <end position="212"/>
    </location>
</feature>
<evidence type="ECO:0000256" key="1">
    <source>
        <dbReference type="ARBA" id="ARBA00022801"/>
    </source>
</evidence>
<keyword evidence="1" id="KW-0378">Hydrolase</keyword>
<gene>
    <name evidence="3" type="ORF">MPSYJ_35790</name>
</gene>
<dbReference type="InterPro" id="IPR050272">
    <property type="entry name" value="Isochorismatase-like_hydrls"/>
</dbReference>
<proteinExistence type="predicted"/>
<dbReference type="AlphaFoldDB" id="A0A7I7MCX7"/>
<reference evidence="3 4" key="1">
    <citation type="journal article" date="2019" name="Emerg. Microbes Infect.">
        <title>Comprehensive subspecies identification of 175 nontuberculous mycobacteria species based on 7547 genomic profiles.</title>
        <authorList>
            <person name="Matsumoto Y."/>
            <person name="Kinjo T."/>
            <person name="Motooka D."/>
            <person name="Nabeya D."/>
            <person name="Jung N."/>
            <person name="Uechi K."/>
            <person name="Horii T."/>
            <person name="Iida T."/>
            <person name="Fujita J."/>
            <person name="Nakamura S."/>
        </authorList>
    </citation>
    <scope>NUCLEOTIDE SEQUENCE [LARGE SCALE GENOMIC DNA]</scope>
    <source>
        <strain evidence="3 4">JCM 13323</strain>
    </source>
</reference>
<name>A0A7I7MCX7_9MYCO</name>
<dbReference type="PANTHER" id="PTHR43540:SF9">
    <property type="entry name" value="FAMILY HYDROLASE, PUTATIVE (AFU_ORTHOLOGUE AFUA_2G08700)-RELATED"/>
    <property type="match status" value="1"/>
</dbReference>